<dbReference type="Gene3D" id="3.30.1040.20">
    <property type="match status" value="1"/>
</dbReference>
<dbReference type="InterPro" id="IPR036359">
    <property type="entry name" value="Thiol_cytolysin_sf"/>
</dbReference>
<name>A0A2T0MBE5_9FLAO</name>
<dbReference type="SUPFAM" id="SSF56978">
    <property type="entry name" value="Perfringolysin"/>
    <property type="match status" value="1"/>
</dbReference>
<organism evidence="2 3">
    <name type="scientific">Flagellimonas meridianipacifica</name>
    <dbReference type="NCBI Taxonomy" id="1080225"/>
    <lineage>
        <taxon>Bacteria</taxon>
        <taxon>Pseudomonadati</taxon>
        <taxon>Bacteroidota</taxon>
        <taxon>Flavobacteriia</taxon>
        <taxon>Flavobacteriales</taxon>
        <taxon>Flavobacteriaceae</taxon>
        <taxon>Flagellimonas</taxon>
    </lineage>
</organism>
<dbReference type="InterPro" id="IPR036363">
    <property type="entry name" value="Thiol_cytolysin_ab_sf"/>
</dbReference>
<dbReference type="GO" id="GO:0015485">
    <property type="term" value="F:cholesterol binding"/>
    <property type="evidence" value="ECO:0007669"/>
    <property type="project" value="InterPro"/>
</dbReference>
<evidence type="ECO:0000313" key="2">
    <source>
        <dbReference type="EMBL" id="PRX54795.1"/>
    </source>
</evidence>
<evidence type="ECO:0000256" key="1">
    <source>
        <dbReference type="SAM" id="SignalP"/>
    </source>
</evidence>
<accession>A0A2T0MBE5</accession>
<protein>
    <submittedName>
        <fullName evidence="2">Thiol-activated cytolysin</fullName>
    </submittedName>
</protein>
<dbReference type="Proteomes" id="UP000237640">
    <property type="component" value="Unassembled WGS sequence"/>
</dbReference>
<dbReference type="PROSITE" id="PS51257">
    <property type="entry name" value="PROKAR_LIPOPROTEIN"/>
    <property type="match status" value="1"/>
</dbReference>
<comment type="caution">
    <text evidence="2">The sequence shown here is derived from an EMBL/GenBank/DDBJ whole genome shotgun (WGS) entry which is preliminary data.</text>
</comment>
<dbReference type="Pfam" id="PF01289">
    <property type="entry name" value="Thiol_cytolysin"/>
    <property type="match status" value="1"/>
</dbReference>
<sequence>MKTLHTFNKKAFLFAVLGTALLFFYSCSSSETDDLPITDDEMVIDEDDDTDVDSANFNAELAKLQNFVQPMELNEPELIEDSSDPSRNGQFECVVQKFKAAPGFDEMLALDPANGVIYPGAMLKGESIPTGEYIGINGGRAPITLSISLENIDGTASVEVEDPDLDGVRNSVNSLLAQGVNGATPADLNFTIQEVHSEEQLDIALRANYRSRNKDISGSFDFESSEYNYKYVVKFFQEYYTIDMTLPPNDDPGSLFTELPNLDNTSPVIVSSVVYGRMVLYTVESNYSTLDVKSAFALSFSQGSSSGEGGLDVDYKKIISESKIEALVIGGSAEDAVGVIEGPSGVYSYIINGGNYSKDSPGKPLAYTLRYIKRDFPIARVVLTSEYPVRTCDLAWPEYELKLVKIAGSTLTNRELYGNLEIRMYSDADRDFVRDDTQNPGVDNAWWNRENKSSERVNVKRGEENAYTFDDDPVDDEFFEYDIEPYRPDKSKDYFEYRGHLYDNEFIGFDDLGAKSKRAYLDNLGENAMSQQEAQEANLIGSSEVIPSGVYYYSHSFEDGITVFYKITEK</sequence>
<evidence type="ECO:0000313" key="3">
    <source>
        <dbReference type="Proteomes" id="UP000237640"/>
    </source>
</evidence>
<keyword evidence="3" id="KW-1185">Reference proteome</keyword>
<reference evidence="2 3" key="1">
    <citation type="submission" date="2018-03" db="EMBL/GenBank/DDBJ databases">
        <title>Genomic Encyclopedia of Archaeal and Bacterial Type Strains, Phase II (KMG-II): from individual species to whole genera.</title>
        <authorList>
            <person name="Goeker M."/>
        </authorList>
    </citation>
    <scope>NUCLEOTIDE SEQUENCE [LARGE SCALE GENOMIC DNA]</scope>
    <source>
        <strain evidence="2 3">DSM 25027</strain>
    </source>
</reference>
<dbReference type="OrthoDB" id="662759at2"/>
<dbReference type="RefSeq" id="WP_106146194.1">
    <property type="nucleotide sequence ID" value="NZ_PVYX01000002.1"/>
</dbReference>
<proteinExistence type="predicted"/>
<dbReference type="EMBL" id="PVYX01000002">
    <property type="protein sequence ID" value="PRX54795.1"/>
    <property type="molecule type" value="Genomic_DNA"/>
</dbReference>
<dbReference type="AlphaFoldDB" id="A0A2T0MBE5"/>
<keyword evidence="1" id="KW-0732">Signal</keyword>
<dbReference type="InterPro" id="IPR001869">
    <property type="entry name" value="Thiol_cytolysin"/>
</dbReference>
<feature type="signal peptide" evidence="1">
    <location>
        <begin position="1"/>
        <end position="31"/>
    </location>
</feature>
<dbReference type="Gene3D" id="3.90.840.10">
    <property type="entry name" value="Thiol-activated cytolysin superfamily/Thiol-activated cytolysin, alpha-beta domain"/>
    <property type="match status" value="1"/>
</dbReference>
<feature type="chain" id="PRO_5015749431" evidence="1">
    <location>
        <begin position="32"/>
        <end position="570"/>
    </location>
</feature>
<gene>
    <name evidence="2" type="ORF">CLV81_3199</name>
</gene>
<dbReference type="Gene3D" id="3.40.30.40">
    <property type="entry name" value="Perfringolysin"/>
    <property type="match status" value="1"/>
</dbReference>